<dbReference type="InterPro" id="IPR015046">
    <property type="entry name" value="LciA_Immunity-like"/>
</dbReference>
<dbReference type="AlphaFoldDB" id="A0A380K7G1"/>
<name>A0A380K7G1_9STRE</name>
<dbReference type="EMBL" id="UHFN01000007">
    <property type="protein sequence ID" value="SUN60194.1"/>
    <property type="molecule type" value="Genomic_DNA"/>
</dbReference>
<organism evidence="1 2">
    <name type="scientific">Streptococcus hyointestinalis</name>
    <dbReference type="NCBI Taxonomy" id="1337"/>
    <lineage>
        <taxon>Bacteria</taxon>
        <taxon>Bacillati</taxon>
        <taxon>Bacillota</taxon>
        <taxon>Bacilli</taxon>
        <taxon>Lactobacillales</taxon>
        <taxon>Streptococcaceae</taxon>
        <taxon>Streptococcus</taxon>
    </lineage>
</organism>
<gene>
    <name evidence="1" type="ORF">NCTC12224_00746</name>
</gene>
<keyword evidence="2" id="KW-1185">Reference proteome</keyword>
<sequence>MKTKKERELLLTESYNVILDERTSAKERKLLQVFNHSVESGKDFEVACRELKSALERLALRQLAQKEKLSVGISQLYHKLSSSSLRENLEKGFAMSAMYIRDWY</sequence>
<reference evidence="1 2" key="1">
    <citation type="submission" date="2018-06" db="EMBL/GenBank/DDBJ databases">
        <authorList>
            <consortium name="Pathogen Informatics"/>
            <person name="Doyle S."/>
        </authorList>
    </citation>
    <scope>NUCLEOTIDE SEQUENCE [LARGE SCALE GENOMIC DNA]</scope>
    <source>
        <strain evidence="1 2">NCTC12224</strain>
    </source>
</reference>
<accession>A0A380K7G1</accession>
<dbReference type="CDD" id="cd21059">
    <property type="entry name" value="LciA-like"/>
    <property type="match status" value="1"/>
</dbReference>
<protein>
    <submittedName>
        <fullName evidence="1">Enterocin A Immunity protein</fullName>
    </submittedName>
</protein>
<dbReference type="GO" id="GO:0030153">
    <property type="term" value="P:bacteriocin immunity"/>
    <property type="evidence" value="ECO:0007669"/>
    <property type="project" value="InterPro"/>
</dbReference>
<evidence type="ECO:0000313" key="1">
    <source>
        <dbReference type="EMBL" id="SUN60194.1"/>
    </source>
</evidence>
<dbReference type="Proteomes" id="UP000254924">
    <property type="component" value="Unassembled WGS sequence"/>
</dbReference>
<evidence type="ECO:0000313" key="2">
    <source>
        <dbReference type="Proteomes" id="UP000254924"/>
    </source>
</evidence>
<proteinExistence type="predicted"/>
<dbReference type="Pfam" id="PF08951">
    <property type="entry name" value="EntA_Immun"/>
    <property type="match status" value="1"/>
</dbReference>